<dbReference type="InterPro" id="IPR013783">
    <property type="entry name" value="Ig-like_fold"/>
</dbReference>
<organism evidence="1 2">
    <name type="scientific">candidate division WOR-1 bacterium RIFOXYB2_FULL_36_35</name>
    <dbReference type="NCBI Taxonomy" id="1802578"/>
    <lineage>
        <taxon>Bacteria</taxon>
        <taxon>Bacillati</taxon>
        <taxon>Saganbacteria</taxon>
    </lineage>
</organism>
<dbReference type="Proteomes" id="UP000177905">
    <property type="component" value="Unassembled WGS sequence"/>
</dbReference>
<dbReference type="AlphaFoldDB" id="A0A1F4S6I6"/>
<evidence type="ECO:0000313" key="2">
    <source>
        <dbReference type="Proteomes" id="UP000177905"/>
    </source>
</evidence>
<evidence type="ECO:0000313" key="1">
    <source>
        <dbReference type="EMBL" id="OGC16048.1"/>
    </source>
</evidence>
<comment type="caution">
    <text evidence="1">The sequence shown here is derived from an EMBL/GenBank/DDBJ whole genome shotgun (WGS) entry which is preliminary data.</text>
</comment>
<proteinExistence type="predicted"/>
<gene>
    <name evidence="1" type="ORF">A2290_00185</name>
</gene>
<sequence>MFKQKYFKKKVDWVLIMPALFLLLINSTFASSTFDVGYTSSSSYFCKDSLSGPNTAIDSLIQIVLLDSADGIIYGPSLSGSVATEHHEVLTSALGITNGDKMGYDTVGSSEPVQGQAGHFFHQRQATAPDNKWYIARVWNSLNTHFGESYPFQINFNFESSDINYQYFEEDILAILPKAAPVFTVNDITAEATRGSGSTSPSITVKGKTTLGTRFYEFEIYKGGTLYKKSSLGYKESHHTAYYNNSTTYNIDNTFVLSSGDDNQAYTYKVTLGNSFGLTTVEGTVFVPENQDPSTPWAVTDLKSEANDRSVTLTWSAPYDTDKTGTETSCYEYLINVSTEAIIDSPANPFNDKNTNPQKTTTWNNTKSVLDYFSTVSEIPSPGNFGTKQTITISNIATDETYYFAIKSKDAVGNESYISNITGVKIGEYKATEKTPETVTYKLVFSKDVGLGINTISIPFDPFNMVLENGASNLTLLGLIETINKQANANVVYSIGWWDITRMDAAGYEIKYSNSGVLNDFADITPTTGLGDLRQAPPNIIKDQPYQISVIEEKSFKLTGYR</sequence>
<name>A0A1F4S6I6_UNCSA</name>
<protein>
    <recommendedName>
        <fullName evidence="3">Fibronectin type-III domain-containing protein</fullName>
    </recommendedName>
</protein>
<dbReference type="EMBL" id="MEUA01000015">
    <property type="protein sequence ID" value="OGC16048.1"/>
    <property type="molecule type" value="Genomic_DNA"/>
</dbReference>
<accession>A0A1F4S6I6</accession>
<dbReference type="Gene3D" id="2.60.40.10">
    <property type="entry name" value="Immunoglobulins"/>
    <property type="match status" value="1"/>
</dbReference>
<reference evidence="1 2" key="1">
    <citation type="journal article" date="2016" name="Nat. Commun.">
        <title>Thousands of microbial genomes shed light on interconnected biogeochemical processes in an aquifer system.</title>
        <authorList>
            <person name="Anantharaman K."/>
            <person name="Brown C.T."/>
            <person name="Hug L.A."/>
            <person name="Sharon I."/>
            <person name="Castelle C.J."/>
            <person name="Probst A.J."/>
            <person name="Thomas B.C."/>
            <person name="Singh A."/>
            <person name="Wilkins M.J."/>
            <person name="Karaoz U."/>
            <person name="Brodie E.L."/>
            <person name="Williams K.H."/>
            <person name="Hubbard S.S."/>
            <person name="Banfield J.F."/>
        </authorList>
    </citation>
    <scope>NUCLEOTIDE SEQUENCE [LARGE SCALE GENOMIC DNA]</scope>
</reference>
<evidence type="ECO:0008006" key="3">
    <source>
        <dbReference type="Google" id="ProtNLM"/>
    </source>
</evidence>